<sequence length="409" mass="44839">MAISAHDNFRVMYPGGAFALEGTLTLLDGLDHLEDGFVRGLARFPTAARRLRRAYQELPLVRAQDTMLAGNSMPYTRWLHATTADDPVWRDQRLLAALERVDVPVLLHEGWQDRFVDQTLDQYARLRARGVEVALTIGPWNHVQVATKAAPVTMRETLDWLAVHLAGDADRVGASERSARVRIFVTGAERWRELPDWPPPARARSFYLQPGGGLAEQEPNQAAEPSRFSFDPADPTPAVGGRVINPSIAGPRDNRELERRSDVLVFTTSVLTEPLEIVGSPVAEIVHTSDNPYADLFVRLCEVRANGTSLNLADGFCRLPVENLDPTVRLPLDALAHRLAAGSRLRLQVSGGAHPRYARNLGTGDDPATATDLVPSRRTLHHGAGGASRIILPCHQPGHDVTPEVTPQG</sequence>
<dbReference type="InterPro" id="IPR005674">
    <property type="entry name" value="CocE/Ser_esterase"/>
</dbReference>
<comment type="caution">
    <text evidence="3">The sequence shown here is derived from an EMBL/GenBank/DDBJ whole genome shotgun (WGS) entry which is preliminary data.</text>
</comment>
<name>A0ABP7AVP0_9ACTN</name>
<dbReference type="EMBL" id="BAABAB010000051">
    <property type="protein sequence ID" value="GAA3641614.1"/>
    <property type="molecule type" value="Genomic_DNA"/>
</dbReference>
<dbReference type="SUPFAM" id="SSF49785">
    <property type="entry name" value="Galactose-binding domain-like"/>
    <property type="match status" value="1"/>
</dbReference>
<keyword evidence="4" id="KW-1185">Reference proteome</keyword>
<dbReference type="InterPro" id="IPR029058">
    <property type="entry name" value="AB_hydrolase_fold"/>
</dbReference>
<evidence type="ECO:0000313" key="3">
    <source>
        <dbReference type="EMBL" id="GAA3641614.1"/>
    </source>
</evidence>
<keyword evidence="1" id="KW-0378">Hydrolase</keyword>
<dbReference type="InterPro" id="IPR000383">
    <property type="entry name" value="Xaa-Pro-like_dom"/>
</dbReference>
<dbReference type="InterPro" id="IPR008979">
    <property type="entry name" value="Galactose-bd-like_sf"/>
</dbReference>
<organism evidence="3 4">
    <name type="scientific">Microlunatus ginsengisoli</name>
    <dbReference type="NCBI Taxonomy" id="363863"/>
    <lineage>
        <taxon>Bacteria</taxon>
        <taxon>Bacillati</taxon>
        <taxon>Actinomycetota</taxon>
        <taxon>Actinomycetes</taxon>
        <taxon>Propionibacteriales</taxon>
        <taxon>Propionibacteriaceae</taxon>
        <taxon>Microlunatus</taxon>
    </lineage>
</organism>
<dbReference type="SMART" id="SM00939">
    <property type="entry name" value="PepX_C"/>
    <property type="match status" value="1"/>
</dbReference>
<dbReference type="Gene3D" id="2.60.120.260">
    <property type="entry name" value="Galactose-binding domain-like"/>
    <property type="match status" value="1"/>
</dbReference>
<dbReference type="Proteomes" id="UP001501490">
    <property type="component" value="Unassembled WGS sequence"/>
</dbReference>
<evidence type="ECO:0000256" key="1">
    <source>
        <dbReference type="ARBA" id="ARBA00022801"/>
    </source>
</evidence>
<dbReference type="Pfam" id="PF02129">
    <property type="entry name" value="Peptidase_S15"/>
    <property type="match status" value="1"/>
</dbReference>
<evidence type="ECO:0000259" key="2">
    <source>
        <dbReference type="SMART" id="SM00939"/>
    </source>
</evidence>
<feature type="domain" description="Xaa-Pro dipeptidyl-peptidase C-terminal" evidence="2">
    <location>
        <begin position="158"/>
        <end position="391"/>
    </location>
</feature>
<dbReference type="SUPFAM" id="SSF53474">
    <property type="entry name" value="alpha/beta-Hydrolases"/>
    <property type="match status" value="1"/>
</dbReference>
<reference evidence="4" key="1">
    <citation type="journal article" date="2019" name="Int. J. Syst. Evol. Microbiol.">
        <title>The Global Catalogue of Microorganisms (GCM) 10K type strain sequencing project: providing services to taxonomists for standard genome sequencing and annotation.</title>
        <authorList>
            <consortium name="The Broad Institute Genomics Platform"/>
            <consortium name="The Broad Institute Genome Sequencing Center for Infectious Disease"/>
            <person name="Wu L."/>
            <person name="Ma J."/>
        </authorList>
    </citation>
    <scope>NUCLEOTIDE SEQUENCE [LARGE SCALE GENOMIC DNA]</scope>
    <source>
        <strain evidence="4">JCM 16929</strain>
    </source>
</reference>
<dbReference type="NCBIfam" id="TIGR00976">
    <property type="entry name" value="CocE_NonD"/>
    <property type="match status" value="1"/>
</dbReference>
<dbReference type="Pfam" id="PF08530">
    <property type="entry name" value="PepX_C"/>
    <property type="match status" value="1"/>
</dbReference>
<accession>A0ABP7AVP0</accession>
<evidence type="ECO:0000313" key="4">
    <source>
        <dbReference type="Proteomes" id="UP001501490"/>
    </source>
</evidence>
<protein>
    <recommendedName>
        <fullName evidence="2">Xaa-Pro dipeptidyl-peptidase C-terminal domain-containing protein</fullName>
    </recommendedName>
</protein>
<dbReference type="InterPro" id="IPR013736">
    <property type="entry name" value="Xaa-Pro_dipept_C"/>
</dbReference>
<proteinExistence type="predicted"/>
<dbReference type="Gene3D" id="3.40.50.1820">
    <property type="entry name" value="alpha/beta hydrolase"/>
    <property type="match status" value="1"/>
</dbReference>
<gene>
    <name evidence="3" type="ORF">GCM10022236_50390</name>
</gene>